<gene>
    <name evidence="5" type="ORF">SEMRO_45_G026790.1</name>
</gene>
<evidence type="ECO:0000256" key="4">
    <source>
        <dbReference type="SAM" id="Phobius"/>
    </source>
</evidence>
<feature type="region of interest" description="Disordered" evidence="3">
    <location>
        <begin position="1"/>
        <end position="52"/>
    </location>
</feature>
<keyword evidence="2" id="KW-0677">Repeat</keyword>
<evidence type="ECO:0000256" key="3">
    <source>
        <dbReference type="SAM" id="MobiDB-lite"/>
    </source>
</evidence>
<dbReference type="PANTHER" id="PTHR48064:SF6">
    <property type="entry name" value="RECEPTOR-LIKE PROTEIN KINASE 2"/>
    <property type="match status" value="1"/>
</dbReference>
<keyword evidence="4" id="KW-0812">Transmembrane</keyword>
<evidence type="ECO:0000256" key="1">
    <source>
        <dbReference type="ARBA" id="ARBA00022614"/>
    </source>
</evidence>
<dbReference type="InterPro" id="IPR032675">
    <property type="entry name" value="LRR_dom_sf"/>
</dbReference>
<dbReference type="SUPFAM" id="SSF52058">
    <property type="entry name" value="L domain-like"/>
    <property type="match status" value="1"/>
</dbReference>
<dbReference type="Proteomes" id="UP001153069">
    <property type="component" value="Unassembled WGS sequence"/>
</dbReference>
<dbReference type="EMBL" id="CAICTM010000045">
    <property type="protein sequence ID" value="CAB9498756.1"/>
    <property type="molecule type" value="Genomic_DNA"/>
</dbReference>
<feature type="region of interest" description="Disordered" evidence="3">
    <location>
        <begin position="122"/>
        <end position="143"/>
    </location>
</feature>
<dbReference type="PANTHER" id="PTHR48064">
    <property type="entry name" value="OS01G0750400 PROTEIN"/>
    <property type="match status" value="1"/>
</dbReference>
<dbReference type="GO" id="GO:0016301">
    <property type="term" value="F:kinase activity"/>
    <property type="evidence" value="ECO:0007669"/>
    <property type="project" value="UniProtKB-KW"/>
</dbReference>
<feature type="region of interest" description="Disordered" evidence="3">
    <location>
        <begin position="165"/>
        <end position="236"/>
    </location>
</feature>
<dbReference type="Pfam" id="PF00560">
    <property type="entry name" value="LRR_1"/>
    <property type="match status" value="2"/>
</dbReference>
<dbReference type="FunFam" id="3.80.10.10:FF:000041">
    <property type="entry name" value="LRR receptor-like serine/threonine-protein kinase ERECTA"/>
    <property type="match status" value="2"/>
</dbReference>
<evidence type="ECO:0000256" key="2">
    <source>
        <dbReference type="ARBA" id="ARBA00022737"/>
    </source>
</evidence>
<keyword evidence="4" id="KW-0472">Membrane</keyword>
<feature type="compositionally biased region" description="Basic and acidic residues" evidence="3">
    <location>
        <begin position="82"/>
        <end position="93"/>
    </location>
</feature>
<feature type="compositionally biased region" description="Basic and acidic residues" evidence="3">
    <location>
        <begin position="219"/>
        <end position="228"/>
    </location>
</feature>
<dbReference type="InterPro" id="IPR001611">
    <property type="entry name" value="Leu-rich_rpt"/>
</dbReference>
<keyword evidence="5" id="KW-0808">Transferase</keyword>
<evidence type="ECO:0000313" key="6">
    <source>
        <dbReference type="Proteomes" id="UP001153069"/>
    </source>
</evidence>
<keyword evidence="5" id="KW-0418">Kinase</keyword>
<protein>
    <submittedName>
        <fullName evidence="5">LRR receptor-like serine threonine-protein kinase</fullName>
    </submittedName>
</protein>
<keyword evidence="1" id="KW-0433">Leucine-rich repeat</keyword>
<feature type="compositionally biased region" description="Polar residues" evidence="3">
    <location>
        <begin position="169"/>
        <end position="185"/>
    </location>
</feature>
<sequence>MQANKHDDDDDHQSAVPMPGDTGTDTGAPTEAVSTSTPGDLDESHQSQSTIEFDVIEKAARISASGGACEAGEAERRKLLAFEQEARASKENSSETAPQNTYMEEGLDPLDLAKIVEARLRNSEPDQANMEAAVAGTGTQGYDEERLSSFDGVKMVEARLLQDAGLDQGENTTTPEGNISPSTALDTIEQQENEDKEKKENEDEAQSFSAKASPAVDTIEQKNHHKEQIVSNVSSTREDNKIGLVNKDVVQVNMVQNDGNHGMLPLPPAETSIANRRPQAQPGAYASVNFQPPEENLETAETNIGPATTRPPTIEPENGNSGLAVANLVVADETTPQDLPHAQDYNPDNINNNREERMKQFKTKVLLGVIVFLAITIILVAILTPGKKRDTAVPSEVPSSNPSQGPSSYSEYWLSLFPEPTVSAILEDPESPQLRAFEWLLEEIDILHNLTEQRVVQRFVLAVFYFANSKEQWLFSDNWLNHSVHECLWYSSLEDFYFIFSADIFFPLDHISPCEKDPGGYLEDGILYQGDGILKHFWLSFNRLTGSGIPPELYMLTELRSLALDDFNVASTIPEELSGLSNLEYLSLFGCGLFGSVPEALGSLSKLGVISFPFNSLTGTIPSSLFSLSYSMRTIVLQGNQLTGPLPTTELGLLPGLLISLQSVWFGSNLFTGKVPTELGQLTLLDTLDLTDNMLSGNIPSELAVLTDMEFLYLHSSGLTGTIPRWLGNITALERMTLKDNFLSGTIPTELGLLSKMLALWLGWNALSGTIPSEFGMYKKEQLVLLLNNNDLTGTIPTEVGQLTGLHQLWLDDNNLTGTVPLELANVPFPAPYGQALLHGNDLSGIIPESLCSAHNLTFDCGHMLCGCDWCNCSTMSMVLLEVENLIGDGQLLGEENQTST</sequence>
<dbReference type="Gene3D" id="3.80.10.10">
    <property type="entry name" value="Ribonuclease Inhibitor"/>
    <property type="match status" value="2"/>
</dbReference>
<keyword evidence="4" id="KW-1133">Transmembrane helix</keyword>
<reference evidence="5" key="1">
    <citation type="submission" date="2020-06" db="EMBL/GenBank/DDBJ databases">
        <authorList>
            <consortium name="Plant Systems Biology data submission"/>
        </authorList>
    </citation>
    <scope>NUCLEOTIDE SEQUENCE</scope>
    <source>
        <strain evidence="5">D6</strain>
    </source>
</reference>
<dbReference type="InterPro" id="IPR053038">
    <property type="entry name" value="RLP_Defense"/>
</dbReference>
<accession>A0A9N8DBF0</accession>
<feature type="region of interest" description="Disordered" evidence="3">
    <location>
        <begin position="82"/>
        <end position="106"/>
    </location>
</feature>
<feature type="transmembrane region" description="Helical" evidence="4">
    <location>
        <begin position="365"/>
        <end position="384"/>
    </location>
</feature>
<keyword evidence="6" id="KW-1185">Reference proteome</keyword>
<organism evidence="5 6">
    <name type="scientific">Seminavis robusta</name>
    <dbReference type="NCBI Taxonomy" id="568900"/>
    <lineage>
        <taxon>Eukaryota</taxon>
        <taxon>Sar</taxon>
        <taxon>Stramenopiles</taxon>
        <taxon>Ochrophyta</taxon>
        <taxon>Bacillariophyta</taxon>
        <taxon>Bacillariophyceae</taxon>
        <taxon>Bacillariophycidae</taxon>
        <taxon>Naviculales</taxon>
        <taxon>Naviculaceae</taxon>
        <taxon>Seminavis</taxon>
    </lineage>
</organism>
<name>A0A9N8DBF0_9STRA</name>
<dbReference type="AlphaFoldDB" id="A0A9N8DBF0"/>
<keyword evidence="5" id="KW-0675">Receptor</keyword>
<proteinExistence type="predicted"/>
<comment type="caution">
    <text evidence="5">The sequence shown here is derived from an EMBL/GenBank/DDBJ whole genome shotgun (WGS) entry which is preliminary data.</text>
</comment>
<evidence type="ECO:0000313" key="5">
    <source>
        <dbReference type="EMBL" id="CAB9498756.1"/>
    </source>
</evidence>